<comment type="caution">
    <text evidence="1">The sequence shown here is derived from an EMBL/GenBank/DDBJ whole genome shotgun (WGS) entry which is preliminary data.</text>
</comment>
<reference evidence="1" key="1">
    <citation type="submission" date="2021-04" db="EMBL/GenBank/DDBJ databases">
        <authorList>
            <person name="Rodrigo-Torres L."/>
            <person name="Arahal R. D."/>
            <person name="Lucena T."/>
        </authorList>
    </citation>
    <scope>NUCLEOTIDE SEQUENCE</scope>
    <source>
        <strain evidence="1">CECT 9275</strain>
    </source>
</reference>
<name>A0A916JDF0_9BACT</name>
<accession>A0A916JDF0</accession>
<dbReference type="EMBL" id="CAJRAF010000002">
    <property type="protein sequence ID" value="CAG5004830.1"/>
    <property type="molecule type" value="Genomic_DNA"/>
</dbReference>
<sequence>MELTQLMHATFTMRSFSKLSLGLKAAILLTGLAFLTFSCQSVSDLQPQDNDEIPESVLNILRTEFPESGQIRINAIEKDRVWNARLQQKADEFDVVVDRIMVLTNFRLAGDAVPAGYRRVFDSLFIGGGAYSDYRETLEFSTVTNSRDYSVKYKWNDKNYLLKWSVSGAIVGSRYDIYLYPDTDMEYLTPKLNDLPDNIQALINARQGQEFRWANVYIGSDQKKTYKIHLSAGTLELREDGSMIYSTLGKFDNNIGKEKFPATALTAIANDPFAVNFPRFFGEKFEDNGFIGYRALLWNDSQQYYLYFDNSGNVVKKYYMAYPEM</sequence>
<evidence type="ECO:0000313" key="2">
    <source>
        <dbReference type="Proteomes" id="UP000680038"/>
    </source>
</evidence>
<keyword evidence="2" id="KW-1185">Reference proteome</keyword>
<proteinExistence type="predicted"/>
<gene>
    <name evidence="1" type="ORF">DYBT9275_03457</name>
</gene>
<dbReference type="AlphaFoldDB" id="A0A916JDF0"/>
<organism evidence="1 2">
    <name type="scientific">Dyadobacter helix</name>
    <dbReference type="NCBI Taxonomy" id="2822344"/>
    <lineage>
        <taxon>Bacteria</taxon>
        <taxon>Pseudomonadati</taxon>
        <taxon>Bacteroidota</taxon>
        <taxon>Cytophagia</taxon>
        <taxon>Cytophagales</taxon>
        <taxon>Spirosomataceae</taxon>
        <taxon>Dyadobacter</taxon>
    </lineage>
</organism>
<dbReference type="Proteomes" id="UP000680038">
    <property type="component" value="Unassembled WGS sequence"/>
</dbReference>
<protein>
    <submittedName>
        <fullName evidence="1">Uncharacterized protein</fullName>
    </submittedName>
</protein>
<evidence type="ECO:0000313" key="1">
    <source>
        <dbReference type="EMBL" id="CAG5004830.1"/>
    </source>
</evidence>